<dbReference type="Gene3D" id="3.30.70.1070">
    <property type="entry name" value="Sporulation related repeat"/>
    <property type="match status" value="1"/>
</dbReference>
<keyword evidence="2" id="KW-1133">Transmembrane helix</keyword>
<dbReference type="InterPro" id="IPR052521">
    <property type="entry name" value="Cell_div_SPOR-domain"/>
</dbReference>
<keyword evidence="2" id="KW-0812">Transmembrane</keyword>
<name>A0ABN0TV00_9BURK</name>
<dbReference type="Pfam" id="PF05036">
    <property type="entry name" value="SPOR"/>
    <property type="match status" value="1"/>
</dbReference>
<gene>
    <name evidence="4" type="ORF">GCM10009125_19890</name>
</gene>
<feature type="region of interest" description="Disordered" evidence="1">
    <location>
        <begin position="41"/>
        <end position="153"/>
    </location>
</feature>
<dbReference type="EMBL" id="BAAAFN010000015">
    <property type="protein sequence ID" value="GAA0230944.1"/>
    <property type="molecule type" value="Genomic_DNA"/>
</dbReference>
<dbReference type="RefSeq" id="WP_325123800.1">
    <property type="nucleotide sequence ID" value="NZ_BAAAFN010000015.1"/>
</dbReference>
<evidence type="ECO:0000313" key="5">
    <source>
        <dbReference type="Proteomes" id="UP001501176"/>
    </source>
</evidence>
<evidence type="ECO:0000313" key="4">
    <source>
        <dbReference type="EMBL" id="GAA0230944.1"/>
    </source>
</evidence>
<evidence type="ECO:0000256" key="2">
    <source>
        <dbReference type="SAM" id="Phobius"/>
    </source>
</evidence>
<protein>
    <submittedName>
        <fullName evidence="4">SPOR domain-containing protein</fullName>
    </submittedName>
</protein>
<feature type="compositionally biased region" description="Pro residues" evidence="1">
    <location>
        <begin position="136"/>
        <end position="148"/>
    </location>
</feature>
<feature type="compositionally biased region" description="Low complexity" evidence="1">
    <location>
        <begin position="122"/>
        <end position="135"/>
    </location>
</feature>
<feature type="domain" description="SPOR" evidence="3">
    <location>
        <begin position="151"/>
        <end position="229"/>
    </location>
</feature>
<feature type="compositionally biased region" description="Pro residues" evidence="1">
    <location>
        <begin position="89"/>
        <end position="102"/>
    </location>
</feature>
<dbReference type="Proteomes" id="UP001501176">
    <property type="component" value="Unassembled WGS sequence"/>
</dbReference>
<keyword evidence="2" id="KW-0472">Membrane</keyword>
<keyword evidence="5" id="KW-1185">Reference proteome</keyword>
<organism evidence="4 5">
    <name type="scientific">Castellaniella daejeonensis</name>
    <dbReference type="NCBI Taxonomy" id="659013"/>
    <lineage>
        <taxon>Bacteria</taxon>
        <taxon>Pseudomonadati</taxon>
        <taxon>Pseudomonadota</taxon>
        <taxon>Betaproteobacteria</taxon>
        <taxon>Burkholderiales</taxon>
        <taxon>Alcaligenaceae</taxon>
        <taxon>Castellaniella</taxon>
    </lineage>
</organism>
<dbReference type="PANTHER" id="PTHR38687:SF1">
    <property type="entry name" value="CELL DIVISION PROTEIN DEDD"/>
    <property type="match status" value="1"/>
</dbReference>
<proteinExistence type="predicted"/>
<evidence type="ECO:0000259" key="3">
    <source>
        <dbReference type="PROSITE" id="PS51724"/>
    </source>
</evidence>
<dbReference type="InterPro" id="IPR007730">
    <property type="entry name" value="SPOR-like_dom"/>
</dbReference>
<sequence length="229" mass="23585">MAARKKSSRSGGAWFGLVLGMVLGVAAAVAVALFVTKAPMPFKDKASRDAPTTLLPDVKNAPDPNIALYGKDGPAGTRSTSQGGSAINPPAPAPEPGAPPENPLSDAIGQIIAGLDKPDAKPAPGQTQAAAQTGQPIPPPPPPPPAARPAPGTQTTYYLQTGAFRSEKEAQAMLARVVLLGLPVRIETGESNGAPINRVRVGPFKGIDEMNRARTRLGDDKIESTVVRP</sequence>
<dbReference type="PANTHER" id="PTHR38687">
    <property type="entry name" value="CELL DIVISION PROTEIN DEDD-RELATED"/>
    <property type="match status" value="1"/>
</dbReference>
<dbReference type="SUPFAM" id="SSF110997">
    <property type="entry name" value="Sporulation related repeat"/>
    <property type="match status" value="1"/>
</dbReference>
<dbReference type="PROSITE" id="PS51724">
    <property type="entry name" value="SPOR"/>
    <property type="match status" value="1"/>
</dbReference>
<reference evidence="4 5" key="1">
    <citation type="journal article" date="2019" name="Int. J. Syst. Evol. Microbiol.">
        <title>The Global Catalogue of Microorganisms (GCM) 10K type strain sequencing project: providing services to taxonomists for standard genome sequencing and annotation.</title>
        <authorList>
            <consortium name="The Broad Institute Genomics Platform"/>
            <consortium name="The Broad Institute Genome Sequencing Center for Infectious Disease"/>
            <person name="Wu L."/>
            <person name="Ma J."/>
        </authorList>
    </citation>
    <scope>NUCLEOTIDE SEQUENCE [LARGE SCALE GENOMIC DNA]</scope>
    <source>
        <strain evidence="4 5">JCM 16240</strain>
    </source>
</reference>
<comment type="caution">
    <text evidence="4">The sequence shown here is derived from an EMBL/GenBank/DDBJ whole genome shotgun (WGS) entry which is preliminary data.</text>
</comment>
<evidence type="ECO:0000256" key="1">
    <source>
        <dbReference type="SAM" id="MobiDB-lite"/>
    </source>
</evidence>
<feature type="transmembrane region" description="Helical" evidence="2">
    <location>
        <begin position="12"/>
        <end position="35"/>
    </location>
</feature>
<accession>A0ABN0TV00</accession>
<dbReference type="InterPro" id="IPR036680">
    <property type="entry name" value="SPOR-like_sf"/>
</dbReference>